<accession>B4VIN3</accession>
<dbReference type="RefSeq" id="WP_006098703.1">
    <property type="nucleotide sequence ID" value="NZ_DS989842.1"/>
</dbReference>
<evidence type="ECO:0000313" key="1">
    <source>
        <dbReference type="EMBL" id="EDX78269.1"/>
    </source>
</evidence>
<name>B4VIN3_9CYAN</name>
<dbReference type="EMBL" id="DS989842">
    <property type="protein sequence ID" value="EDX78269.1"/>
    <property type="molecule type" value="Genomic_DNA"/>
</dbReference>
<gene>
    <name evidence="1" type="ORF">MC7420_8007</name>
</gene>
<proteinExistence type="predicted"/>
<keyword evidence="2" id="KW-1185">Reference proteome</keyword>
<dbReference type="AlphaFoldDB" id="B4VIN3"/>
<dbReference type="STRING" id="118168.MC7420_8007"/>
<evidence type="ECO:0000313" key="2">
    <source>
        <dbReference type="Proteomes" id="UP000003835"/>
    </source>
</evidence>
<sequence length="217" mass="24333">MLATITMASCSVDNIPFLGQSRPQPIPPPEPINCPEIPTVDQIPNTPVSGQVYGRNFSLDKSDISLLYLRIQHGNLDPQAITVRFSFDIPVGSSYFDPVESSSPVKPIEYYTSKAEGTTYAYGGRYGTERESIWDYRVTATEYVKNLQDNSDVDHYMLWDYSTSLDYPDYRVFVQIGQRQGDYLPGKLYLCIPEAATEIQGTFNAKLSPPNGTFVDD</sequence>
<protein>
    <submittedName>
        <fullName evidence="1">Uncharacterized protein</fullName>
    </submittedName>
</protein>
<dbReference type="Proteomes" id="UP000003835">
    <property type="component" value="Unassembled WGS sequence"/>
</dbReference>
<reference evidence="1 2" key="1">
    <citation type="submission" date="2008-07" db="EMBL/GenBank/DDBJ databases">
        <authorList>
            <person name="Tandeau de Marsac N."/>
            <person name="Ferriera S."/>
            <person name="Johnson J."/>
            <person name="Kravitz S."/>
            <person name="Beeson K."/>
            <person name="Sutton G."/>
            <person name="Rogers Y.-H."/>
            <person name="Friedman R."/>
            <person name="Frazier M."/>
            <person name="Venter J.C."/>
        </authorList>
    </citation>
    <scope>NUCLEOTIDE SEQUENCE [LARGE SCALE GENOMIC DNA]</scope>
    <source>
        <strain evidence="1 2">PCC 7420</strain>
    </source>
</reference>
<organism evidence="1 2">
    <name type="scientific">Coleofasciculus chthonoplastes PCC 7420</name>
    <dbReference type="NCBI Taxonomy" id="118168"/>
    <lineage>
        <taxon>Bacteria</taxon>
        <taxon>Bacillati</taxon>
        <taxon>Cyanobacteriota</taxon>
        <taxon>Cyanophyceae</taxon>
        <taxon>Coleofasciculales</taxon>
        <taxon>Coleofasciculaceae</taxon>
        <taxon>Coleofasciculus</taxon>
    </lineage>
</organism>
<dbReference type="HOGENOM" id="CLU_1352711_0_0_3"/>